<reference evidence="1 2" key="1">
    <citation type="submission" date="2015-12" db="EMBL/GenBank/DDBJ databases">
        <authorList>
            <person name="Shamseldin A."/>
            <person name="Moawad H."/>
            <person name="Abd El-Rahim W.M."/>
            <person name="Sadowsky M.J."/>
        </authorList>
    </citation>
    <scope>NUCLEOTIDE SEQUENCE [LARGE SCALE GENOMIC DNA]</scope>
    <source>
        <strain evidence="1 2">WF1</strain>
    </source>
</reference>
<keyword evidence="2" id="KW-1185">Reference proteome</keyword>
<name>A0A1V8M8W9_9GAMM</name>
<dbReference type="Proteomes" id="UP000191980">
    <property type="component" value="Unassembled WGS sequence"/>
</dbReference>
<dbReference type="RefSeq" id="WP_080522611.1">
    <property type="nucleotide sequence ID" value="NZ_LPUF01000001.1"/>
</dbReference>
<evidence type="ECO:0000313" key="1">
    <source>
        <dbReference type="EMBL" id="OQK18005.1"/>
    </source>
</evidence>
<dbReference type="EMBL" id="LPUF01000001">
    <property type="protein sequence ID" value="OQK18005.1"/>
    <property type="molecule type" value="Genomic_DNA"/>
</dbReference>
<accession>A0A1V8M8W9</accession>
<dbReference type="AlphaFoldDB" id="A0A1V8M8W9"/>
<sequence>MPLIIDSKYTIAKNRYIETGDKELIIKLLRSKEPFPDDFRDFVADLLEGKVKMPVGRVKKSSWNKAKEQAFIQCEYEELLGFFKKKGKVLMELQKNKRLNCLQKDIINQRVL</sequence>
<comment type="caution">
    <text evidence="1">The sequence shown here is derived from an EMBL/GenBank/DDBJ whole genome shotgun (WGS) entry which is preliminary data.</text>
</comment>
<organism evidence="1 2">
    <name type="scientific">Methyloprofundus sedimenti</name>
    <dbReference type="NCBI Taxonomy" id="1420851"/>
    <lineage>
        <taxon>Bacteria</taxon>
        <taxon>Pseudomonadati</taxon>
        <taxon>Pseudomonadota</taxon>
        <taxon>Gammaproteobacteria</taxon>
        <taxon>Methylococcales</taxon>
        <taxon>Methylococcaceae</taxon>
        <taxon>Methyloprofundus</taxon>
    </lineage>
</organism>
<gene>
    <name evidence="1" type="ORF">AU255_09155</name>
</gene>
<protein>
    <submittedName>
        <fullName evidence="1">Uncharacterized protein</fullName>
    </submittedName>
</protein>
<evidence type="ECO:0000313" key="2">
    <source>
        <dbReference type="Proteomes" id="UP000191980"/>
    </source>
</evidence>
<proteinExistence type="predicted"/>
<dbReference type="STRING" id="1420851.AU255_09155"/>